<gene>
    <name evidence="1" type="ordered locus">CHU_3609</name>
</gene>
<evidence type="ECO:0008006" key="3">
    <source>
        <dbReference type="Google" id="ProtNLM"/>
    </source>
</evidence>
<dbReference type="KEGG" id="chu:CHU_3609"/>
<protein>
    <recommendedName>
        <fullName evidence="3">Co-chaperone DjlA N-terminal domain-containing protein</fullName>
    </recommendedName>
</protein>
<keyword evidence="2" id="KW-1185">Reference proteome</keyword>
<dbReference type="InterPro" id="IPR029024">
    <property type="entry name" value="TerB-like"/>
</dbReference>
<dbReference type="Proteomes" id="UP000001822">
    <property type="component" value="Chromosome"/>
</dbReference>
<evidence type="ECO:0000313" key="2">
    <source>
        <dbReference type="Proteomes" id="UP000001822"/>
    </source>
</evidence>
<evidence type="ECO:0000313" key="1">
    <source>
        <dbReference type="EMBL" id="ABG60842.1"/>
    </source>
</evidence>
<reference evidence="1 2" key="1">
    <citation type="journal article" date="2007" name="Appl. Environ. Microbiol.">
        <title>Genome sequence of the cellulolytic gliding bacterium Cytophaga hutchinsonii.</title>
        <authorList>
            <person name="Xie G."/>
            <person name="Bruce D.C."/>
            <person name="Challacombe J.F."/>
            <person name="Chertkov O."/>
            <person name="Detter J.C."/>
            <person name="Gilna P."/>
            <person name="Han C.S."/>
            <person name="Lucas S."/>
            <person name="Misra M."/>
            <person name="Myers G.L."/>
            <person name="Richardson P."/>
            <person name="Tapia R."/>
            <person name="Thayer N."/>
            <person name="Thompson L.S."/>
            <person name="Brettin T.S."/>
            <person name="Henrissat B."/>
            <person name="Wilson D.B."/>
            <person name="McBride M.J."/>
        </authorList>
    </citation>
    <scope>NUCLEOTIDE SEQUENCE [LARGE SCALE GENOMIC DNA]</scope>
    <source>
        <strain evidence="2">ATCC 33406 / DSM 1761 / CIP 103989 / NBRC 15051 / NCIMB 9469 / D465</strain>
    </source>
</reference>
<proteinExistence type="predicted"/>
<dbReference type="SUPFAM" id="SSF158682">
    <property type="entry name" value="TerB-like"/>
    <property type="match status" value="1"/>
</dbReference>
<dbReference type="EMBL" id="CP000383">
    <property type="protein sequence ID" value="ABG60842.1"/>
    <property type="molecule type" value="Genomic_DNA"/>
</dbReference>
<name>A0A6N4SWW8_CYTH3</name>
<sequence length="145" mass="17149">MCFIAVPLLKEPFMKDQILEHWDINYLVSFLYIFLAESDFVISKEEAGILNESLHDTLVNVFFKTEEQKDAILKEVNAYTHALSEDQKMDLIEELTRKIDISFDVYELIVQELNKIAKSDKYISVEEHSLMYFIRLKLNKDYNDN</sequence>
<accession>A0A6N4SWW8</accession>
<organism evidence="1 2">
    <name type="scientific">Cytophaga hutchinsonii (strain ATCC 33406 / DSM 1761 / CIP 103989 / NBRC 15051 / NCIMB 9469 / D465)</name>
    <dbReference type="NCBI Taxonomy" id="269798"/>
    <lineage>
        <taxon>Bacteria</taxon>
        <taxon>Pseudomonadati</taxon>
        <taxon>Bacteroidota</taxon>
        <taxon>Cytophagia</taxon>
        <taxon>Cytophagales</taxon>
        <taxon>Cytophagaceae</taxon>
        <taxon>Cytophaga</taxon>
    </lineage>
</organism>
<dbReference type="AlphaFoldDB" id="A0A6N4SWW8"/>